<organism evidence="9 10">
    <name type="scientific">Paraflavitalea soli</name>
    <dbReference type="NCBI Taxonomy" id="2315862"/>
    <lineage>
        <taxon>Bacteria</taxon>
        <taxon>Pseudomonadati</taxon>
        <taxon>Bacteroidota</taxon>
        <taxon>Chitinophagia</taxon>
        <taxon>Chitinophagales</taxon>
        <taxon>Chitinophagaceae</taxon>
        <taxon>Paraflavitalea</taxon>
    </lineage>
</organism>
<keyword evidence="3" id="KW-0597">Phosphoprotein</keyword>
<dbReference type="PANTHER" id="PTHR45453:SF1">
    <property type="entry name" value="PHOSPHATE REGULON SENSOR PROTEIN PHOR"/>
    <property type="match status" value="1"/>
</dbReference>
<comment type="catalytic activity">
    <reaction evidence="1">
        <text>ATP + protein L-histidine = ADP + protein N-phospho-L-histidine.</text>
        <dbReference type="EC" id="2.7.13.3"/>
    </reaction>
</comment>
<dbReference type="GO" id="GO:0016036">
    <property type="term" value="P:cellular response to phosphate starvation"/>
    <property type="evidence" value="ECO:0007669"/>
    <property type="project" value="TreeGrafter"/>
</dbReference>
<dbReference type="InterPro" id="IPR005467">
    <property type="entry name" value="His_kinase_dom"/>
</dbReference>
<evidence type="ECO:0000256" key="6">
    <source>
        <dbReference type="ARBA" id="ARBA00023012"/>
    </source>
</evidence>
<accession>A0A3B7MWW9</accession>
<feature type="transmembrane region" description="Helical" evidence="7">
    <location>
        <begin position="12"/>
        <end position="30"/>
    </location>
</feature>
<keyword evidence="5 9" id="KW-0418">Kinase</keyword>
<reference evidence="9 10" key="1">
    <citation type="submission" date="2018-09" db="EMBL/GenBank/DDBJ databases">
        <title>Genome sequencing of strain 6GH32-13.</title>
        <authorList>
            <person name="Weon H.-Y."/>
            <person name="Heo J."/>
            <person name="Kwon S.-W."/>
        </authorList>
    </citation>
    <scope>NUCLEOTIDE SEQUENCE [LARGE SCALE GENOMIC DNA]</scope>
    <source>
        <strain evidence="9 10">5GH32-13</strain>
    </source>
</reference>
<dbReference type="InterPro" id="IPR003661">
    <property type="entry name" value="HisK_dim/P_dom"/>
</dbReference>
<keyword evidence="7" id="KW-0812">Transmembrane</keyword>
<evidence type="ECO:0000256" key="2">
    <source>
        <dbReference type="ARBA" id="ARBA00012438"/>
    </source>
</evidence>
<gene>
    <name evidence="9" type="ORF">D3H65_29965</name>
</gene>
<evidence type="ECO:0000256" key="3">
    <source>
        <dbReference type="ARBA" id="ARBA00022553"/>
    </source>
</evidence>
<dbReference type="Gene3D" id="1.10.287.130">
    <property type="match status" value="1"/>
</dbReference>
<protein>
    <recommendedName>
        <fullName evidence="2">histidine kinase</fullName>
        <ecNumber evidence="2">2.7.13.3</ecNumber>
    </recommendedName>
</protein>
<evidence type="ECO:0000259" key="8">
    <source>
        <dbReference type="PROSITE" id="PS50109"/>
    </source>
</evidence>
<dbReference type="Pfam" id="PF02518">
    <property type="entry name" value="HATPase_c"/>
    <property type="match status" value="1"/>
</dbReference>
<dbReference type="OrthoDB" id="1522504at2"/>
<dbReference type="PANTHER" id="PTHR45453">
    <property type="entry name" value="PHOSPHATE REGULON SENSOR PROTEIN PHOR"/>
    <property type="match status" value="1"/>
</dbReference>
<dbReference type="GO" id="GO:0005886">
    <property type="term" value="C:plasma membrane"/>
    <property type="evidence" value="ECO:0007669"/>
    <property type="project" value="TreeGrafter"/>
</dbReference>
<dbReference type="PROSITE" id="PS50109">
    <property type="entry name" value="HIS_KIN"/>
    <property type="match status" value="1"/>
</dbReference>
<keyword evidence="10" id="KW-1185">Reference proteome</keyword>
<dbReference type="AlphaFoldDB" id="A0A3B7MWW9"/>
<evidence type="ECO:0000256" key="1">
    <source>
        <dbReference type="ARBA" id="ARBA00000085"/>
    </source>
</evidence>
<dbReference type="Gene3D" id="3.30.565.10">
    <property type="entry name" value="Histidine kinase-like ATPase, C-terminal domain"/>
    <property type="match status" value="1"/>
</dbReference>
<dbReference type="GO" id="GO:0004721">
    <property type="term" value="F:phosphoprotein phosphatase activity"/>
    <property type="evidence" value="ECO:0007669"/>
    <property type="project" value="TreeGrafter"/>
</dbReference>
<dbReference type="EMBL" id="CP032157">
    <property type="protein sequence ID" value="AXY77963.1"/>
    <property type="molecule type" value="Genomic_DNA"/>
</dbReference>
<feature type="transmembrane region" description="Helical" evidence="7">
    <location>
        <begin position="127"/>
        <end position="148"/>
    </location>
</feature>
<dbReference type="InterPro" id="IPR036097">
    <property type="entry name" value="HisK_dim/P_sf"/>
</dbReference>
<dbReference type="SUPFAM" id="SSF47384">
    <property type="entry name" value="Homodimeric domain of signal transducing histidine kinase"/>
    <property type="match status" value="1"/>
</dbReference>
<keyword evidence="6" id="KW-0902">Two-component regulatory system</keyword>
<keyword evidence="4" id="KW-0808">Transferase</keyword>
<dbReference type="InterPro" id="IPR003594">
    <property type="entry name" value="HATPase_dom"/>
</dbReference>
<evidence type="ECO:0000313" key="9">
    <source>
        <dbReference type="EMBL" id="AXY77963.1"/>
    </source>
</evidence>
<proteinExistence type="predicted"/>
<feature type="domain" description="Histidine kinase" evidence="8">
    <location>
        <begin position="212"/>
        <end position="411"/>
    </location>
</feature>
<evidence type="ECO:0000256" key="4">
    <source>
        <dbReference type="ARBA" id="ARBA00022679"/>
    </source>
</evidence>
<dbReference type="InterPro" id="IPR036890">
    <property type="entry name" value="HATPase_C_sf"/>
</dbReference>
<sequence>MKLLHRTTRDFLSATIIILLVTGIGMYLLLQKEVTDEMNEQLAFQAALVGEQVATGQSTGYPFAQVTKTMDLVETPPIYGDTLLYDLVQHKKEDYHYLDLVKRIGSDNYHIKVMTTYIGWGSYYKTIFYLLLAAILLLAASGVLINYFSNRKIWRPFFLNLENLKKYTVSSPAPLQLQSSPITEFKELQAALRDLTDRSHREYMALREFTENASHEMQTPLGIIQSKLDRLSQLDVSEEMARHIVEAKSGVERLNKMNKSLLLLAKLDNQAFEGKQSIALQEVIEQHLLMMEDLFAAKHITINTRLTKATILSDPYLCDVLVSNLFSNALRYSGQDGMLNITLWPHQLILANTGEPLDFPSEFLFDRFRKSSKNIQSTGLGLAIVQQICLLNDWEISYRYEDGQHVFRLGF</sequence>
<dbReference type="Proteomes" id="UP000263900">
    <property type="component" value="Chromosome"/>
</dbReference>
<evidence type="ECO:0000256" key="5">
    <source>
        <dbReference type="ARBA" id="ARBA00022777"/>
    </source>
</evidence>
<dbReference type="SMART" id="SM00388">
    <property type="entry name" value="HisKA"/>
    <property type="match status" value="1"/>
</dbReference>
<dbReference type="InterPro" id="IPR050351">
    <property type="entry name" value="BphY/WalK/GraS-like"/>
</dbReference>
<dbReference type="SUPFAM" id="SSF55874">
    <property type="entry name" value="ATPase domain of HSP90 chaperone/DNA topoisomerase II/histidine kinase"/>
    <property type="match status" value="1"/>
</dbReference>
<dbReference type="GO" id="GO:0000155">
    <property type="term" value="F:phosphorelay sensor kinase activity"/>
    <property type="evidence" value="ECO:0007669"/>
    <property type="project" value="InterPro"/>
</dbReference>
<dbReference type="EC" id="2.7.13.3" evidence="2"/>
<dbReference type="CDD" id="cd00082">
    <property type="entry name" value="HisKA"/>
    <property type="match status" value="1"/>
</dbReference>
<keyword evidence="7" id="KW-1133">Transmembrane helix</keyword>
<evidence type="ECO:0000256" key="7">
    <source>
        <dbReference type="SAM" id="Phobius"/>
    </source>
</evidence>
<name>A0A3B7MWW9_9BACT</name>
<dbReference type="KEGG" id="pseg:D3H65_29965"/>
<dbReference type="Pfam" id="PF00512">
    <property type="entry name" value="HisKA"/>
    <property type="match status" value="1"/>
</dbReference>
<evidence type="ECO:0000313" key="10">
    <source>
        <dbReference type="Proteomes" id="UP000263900"/>
    </source>
</evidence>
<dbReference type="RefSeq" id="WP_119053836.1">
    <property type="nucleotide sequence ID" value="NZ_CP032157.1"/>
</dbReference>
<keyword evidence="7" id="KW-0472">Membrane</keyword>